<keyword evidence="5 8" id="KW-0472">Membrane</keyword>
<keyword evidence="10" id="KW-1185">Reference proteome</keyword>
<evidence type="ECO:0000313" key="9">
    <source>
        <dbReference type="EMBL" id="KAG2219046.1"/>
    </source>
</evidence>
<evidence type="ECO:0000256" key="4">
    <source>
        <dbReference type="ARBA" id="ARBA00022989"/>
    </source>
</evidence>
<dbReference type="GO" id="GO:0016020">
    <property type="term" value="C:membrane"/>
    <property type="evidence" value="ECO:0007669"/>
    <property type="project" value="UniProtKB-SubCell"/>
</dbReference>
<comment type="caution">
    <text evidence="9">The sequence shown here is derived from an EMBL/GenBank/DDBJ whole genome shotgun (WGS) entry which is preliminary data.</text>
</comment>
<feature type="non-terminal residue" evidence="9">
    <location>
        <position position="1"/>
    </location>
</feature>
<organism evidence="9 10">
    <name type="scientific">Circinella minor</name>
    <dbReference type="NCBI Taxonomy" id="1195481"/>
    <lineage>
        <taxon>Eukaryota</taxon>
        <taxon>Fungi</taxon>
        <taxon>Fungi incertae sedis</taxon>
        <taxon>Mucoromycota</taxon>
        <taxon>Mucoromycotina</taxon>
        <taxon>Mucoromycetes</taxon>
        <taxon>Mucorales</taxon>
        <taxon>Lichtheimiaceae</taxon>
        <taxon>Circinella</taxon>
    </lineage>
</organism>
<feature type="region of interest" description="Disordered" evidence="7">
    <location>
        <begin position="1"/>
        <end position="72"/>
    </location>
</feature>
<dbReference type="EMBL" id="JAEPRB010000197">
    <property type="protein sequence ID" value="KAG2219046.1"/>
    <property type="molecule type" value="Genomic_DNA"/>
</dbReference>
<sequence length="535" mass="61269">SNSNSSNINTPSISNRPQVTRSGRTTHQRKPSLNIPTNLYPIPEKSGNNMTSPTLPSSSSSIPNPPASPTKRYRTSSISSFFNWRFITHRIDSFLNPSGPLLPQDKHGAAFGGTTKKSRFSSIVQSRSVRFLFLFYVIFSVFLSINHLWHWTFAPGTVRLDARFGDQWKPERTYDQDESYSIMNNMTHGLKMAKLFSKSFYDAAGSAEPYWLKASKKPNENDITLITTVTPDSWSELKRVANQWQGPISVTLHTRTLVDGTLTLNQIRDTHASIPELSERVDIHLIRSSAKEPLTVLLPRNAERNMARMFAHTKYVCEMPSHLVPATDVRRTLDANREYFETLLNSGDMLVIPTFGFVAQHEDGRYSIPPVKSRLLDFVQTEQMGLVDPHWDMNEGPTDLNRWKDATTLYAVENYDFHYEPIVIESKTVQPWCAERFLDRRSACLFSNYLAGGEFWVLPDDFVVQLPDNKEFVISDFDLVLENRLYAKFYWEQCVHHARQLDSLGLWKSPQSEHVRKQCSRVIQNWGKGLIGKPE</sequence>
<evidence type="ECO:0000256" key="6">
    <source>
        <dbReference type="ARBA" id="ARBA00023180"/>
    </source>
</evidence>
<dbReference type="PANTHER" id="PTHR12270">
    <property type="entry name" value="GLYCOSYLTRANSFERASE-RELATED"/>
    <property type="match status" value="1"/>
</dbReference>
<evidence type="ECO:0000256" key="1">
    <source>
        <dbReference type="ARBA" id="ARBA00004606"/>
    </source>
</evidence>
<dbReference type="InterPro" id="IPR051292">
    <property type="entry name" value="Xyl/GlcA_transferase"/>
</dbReference>
<evidence type="ECO:0000256" key="3">
    <source>
        <dbReference type="ARBA" id="ARBA00022968"/>
    </source>
</evidence>
<evidence type="ECO:0000256" key="7">
    <source>
        <dbReference type="SAM" id="MobiDB-lite"/>
    </source>
</evidence>
<feature type="compositionally biased region" description="Low complexity" evidence="7">
    <location>
        <begin position="51"/>
        <end position="62"/>
    </location>
</feature>
<dbReference type="GO" id="GO:0042285">
    <property type="term" value="F:xylosyltransferase activity"/>
    <property type="evidence" value="ECO:0007669"/>
    <property type="project" value="TreeGrafter"/>
</dbReference>
<feature type="compositionally biased region" description="Low complexity" evidence="7">
    <location>
        <begin position="1"/>
        <end position="15"/>
    </location>
</feature>
<accession>A0A8H7S049</accession>
<dbReference type="OrthoDB" id="3056235at2759"/>
<feature type="transmembrane region" description="Helical" evidence="8">
    <location>
        <begin position="129"/>
        <end position="149"/>
    </location>
</feature>
<protein>
    <recommendedName>
        <fullName evidence="11">Glycosyltransferase family 49 protein</fullName>
    </recommendedName>
</protein>
<gene>
    <name evidence="9" type="ORF">INT45_008890</name>
</gene>
<keyword evidence="2 8" id="KW-0812">Transmembrane</keyword>
<evidence type="ECO:0000313" key="10">
    <source>
        <dbReference type="Proteomes" id="UP000646827"/>
    </source>
</evidence>
<dbReference type="PANTHER" id="PTHR12270:SF25">
    <property type="entry name" value="GLYCOSYLTRANSFERASE-LIKE PROTEIN LARGE"/>
    <property type="match status" value="1"/>
</dbReference>
<dbReference type="GO" id="GO:0035269">
    <property type="term" value="P:protein O-linked glycosylation via mannose"/>
    <property type="evidence" value="ECO:0007669"/>
    <property type="project" value="TreeGrafter"/>
</dbReference>
<evidence type="ECO:0000256" key="5">
    <source>
        <dbReference type="ARBA" id="ARBA00023136"/>
    </source>
</evidence>
<reference evidence="9 10" key="1">
    <citation type="submission" date="2020-12" db="EMBL/GenBank/DDBJ databases">
        <title>Metabolic potential, ecology and presence of endohyphal bacteria is reflected in genomic diversity of Mucoromycotina.</title>
        <authorList>
            <person name="Muszewska A."/>
            <person name="Okrasinska A."/>
            <person name="Steczkiewicz K."/>
            <person name="Drgas O."/>
            <person name="Orlowska M."/>
            <person name="Perlinska-Lenart U."/>
            <person name="Aleksandrzak-Piekarczyk T."/>
            <person name="Szatraj K."/>
            <person name="Zielenkiewicz U."/>
            <person name="Pilsyk S."/>
            <person name="Malc E."/>
            <person name="Mieczkowski P."/>
            <person name="Kruszewska J.S."/>
            <person name="Biernat P."/>
            <person name="Pawlowska J."/>
        </authorList>
    </citation>
    <scope>NUCLEOTIDE SEQUENCE [LARGE SCALE GENOMIC DNA]</scope>
    <source>
        <strain evidence="9 10">CBS 142.35</strain>
    </source>
</reference>
<keyword evidence="4 8" id="KW-1133">Transmembrane helix</keyword>
<keyword evidence="3" id="KW-0735">Signal-anchor</keyword>
<dbReference type="Proteomes" id="UP000646827">
    <property type="component" value="Unassembled WGS sequence"/>
</dbReference>
<dbReference type="Pfam" id="PF13896">
    <property type="entry name" value="Glyco_transf_49"/>
    <property type="match status" value="2"/>
</dbReference>
<name>A0A8H7S049_9FUNG</name>
<evidence type="ECO:0000256" key="2">
    <source>
        <dbReference type="ARBA" id="ARBA00022692"/>
    </source>
</evidence>
<evidence type="ECO:0000256" key="8">
    <source>
        <dbReference type="SAM" id="Phobius"/>
    </source>
</evidence>
<comment type="subcellular location">
    <subcellularLocation>
        <location evidence="1">Membrane</location>
        <topology evidence="1">Single-pass type II membrane protein</topology>
    </subcellularLocation>
</comment>
<dbReference type="GO" id="GO:0015020">
    <property type="term" value="F:glucuronosyltransferase activity"/>
    <property type="evidence" value="ECO:0007669"/>
    <property type="project" value="TreeGrafter"/>
</dbReference>
<keyword evidence="6" id="KW-0325">Glycoprotein</keyword>
<evidence type="ECO:0008006" key="11">
    <source>
        <dbReference type="Google" id="ProtNLM"/>
    </source>
</evidence>
<dbReference type="AlphaFoldDB" id="A0A8H7S049"/>
<proteinExistence type="predicted"/>